<sequence>MNGTAKKTFKKGSKMKKVYTELQASYCKFKNGQITFRKVAAHTNKKGGNYYADKLAGYASGKEIAPPAGVLTKDAEDFYNYEIASSESKDHQWS</sequence>
<dbReference type="InterPro" id="IPR036397">
    <property type="entry name" value="RNaseH_sf"/>
</dbReference>
<dbReference type="WBParaSite" id="PDA_v2.g16594.t1">
    <property type="protein sequence ID" value="PDA_v2.g16594.t1"/>
    <property type="gene ID" value="PDA_v2.g16594"/>
</dbReference>
<dbReference type="AlphaFoldDB" id="A0A914PEG8"/>
<keyword evidence="1" id="KW-1185">Reference proteome</keyword>
<protein>
    <submittedName>
        <fullName evidence="2">RNase H type-1 domain-containing protein</fullName>
    </submittedName>
</protein>
<dbReference type="Proteomes" id="UP000887578">
    <property type="component" value="Unplaced"/>
</dbReference>
<organism evidence="1 2">
    <name type="scientific">Panagrolaimus davidi</name>
    <dbReference type="NCBI Taxonomy" id="227884"/>
    <lineage>
        <taxon>Eukaryota</taxon>
        <taxon>Metazoa</taxon>
        <taxon>Ecdysozoa</taxon>
        <taxon>Nematoda</taxon>
        <taxon>Chromadorea</taxon>
        <taxon>Rhabditida</taxon>
        <taxon>Tylenchina</taxon>
        <taxon>Panagrolaimomorpha</taxon>
        <taxon>Panagrolaimoidea</taxon>
        <taxon>Panagrolaimidae</taxon>
        <taxon>Panagrolaimus</taxon>
    </lineage>
</organism>
<dbReference type="GO" id="GO:0003676">
    <property type="term" value="F:nucleic acid binding"/>
    <property type="evidence" value="ECO:0007669"/>
    <property type="project" value="InterPro"/>
</dbReference>
<accession>A0A914PEG8</accession>
<proteinExistence type="predicted"/>
<reference evidence="2" key="1">
    <citation type="submission" date="2022-11" db="UniProtKB">
        <authorList>
            <consortium name="WormBaseParasite"/>
        </authorList>
    </citation>
    <scope>IDENTIFICATION</scope>
</reference>
<evidence type="ECO:0000313" key="1">
    <source>
        <dbReference type="Proteomes" id="UP000887578"/>
    </source>
</evidence>
<dbReference type="Gene3D" id="3.30.420.10">
    <property type="entry name" value="Ribonuclease H-like superfamily/Ribonuclease H"/>
    <property type="match status" value="1"/>
</dbReference>
<name>A0A914PEG8_9BILA</name>
<evidence type="ECO:0000313" key="2">
    <source>
        <dbReference type="WBParaSite" id="PDA_v2.g16594.t1"/>
    </source>
</evidence>